<organism evidence="2 3">
    <name type="scientific">Diploscapter pachys</name>
    <dbReference type="NCBI Taxonomy" id="2018661"/>
    <lineage>
        <taxon>Eukaryota</taxon>
        <taxon>Metazoa</taxon>
        <taxon>Ecdysozoa</taxon>
        <taxon>Nematoda</taxon>
        <taxon>Chromadorea</taxon>
        <taxon>Rhabditida</taxon>
        <taxon>Rhabditina</taxon>
        <taxon>Rhabditomorpha</taxon>
        <taxon>Rhabditoidea</taxon>
        <taxon>Rhabditidae</taxon>
        <taxon>Diploscapter</taxon>
    </lineage>
</organism>
<reference evidence="2 3" key="1">
    <citation type="journal article" date="2017" name="Curr. Biol.">
        <title>Genome architecture and evolution of a unichromosomal asexual nematode.</title>
        <authorList>
            <person name="Fradin H."/>
            <person name="Zegar C."/>
            <person name="Gutwein M."/>
            <person name="Lucas J."/>
            <person name="Kovtun M."/>
            <person name="Corcoran D."/>
            <person name="Baugh L.R."/>
            <person name="Kiontke K."/>
            <person name="Gunsalus K."/>
            <person name="Fitch D.H."/>
            <person name="Piano F."/>
        </authorList>
    </citation>
    <scope>NUCLEOTIDE SEQUENCE [LARGE SCALE GENOMIC DNA]</scope>
    <source>
        <strain evidence="2">PF1309</strain>
    </source>
</reference>
<sequence length="347" mass="38430">MASDDQIDAELLAELSDGFRSENHRNTPTVFPPTEEKRHPEKNGLREEGFRAALQQLHDFLGPHAVRGTLVELSPYKKAARKDAQNRDGVVKISGLRKALSSFSSSNSTVDSIATAKGTGTKSSASNDTVRTRTAVQKTLSEEDETQEMEAKNKNEKGRSASRGKEDGKGNESGKSIEEPLTISDRIFDSPIGSLSSRAMRNSKSKGKSRRREKLGKVKLLPPRNEEKMTKLRLAAKEAVLKNFEALEARRRRLLLEVSDDTLSGVSSLAHDLVPSAFSRRIPTDKMENVKMKMAANGNSTGNEETMRKEEERDKDSEWKRSEYQGLKMGLKEEEQLQTAVGSPVAS</sequence>
<feature type="compositionally biased region" description="Polar residues" evidence="1">
    <location>
        <begin position="118"/>
        <end position="139"/>
    </location>
</feature>
<feature type="region of interest" description="Disordered" evidence="1">
    <location>
        <begin position="294"/>
        <end position="347"/>
    </location>
</feature>
<comment type="caution">
    <text evidence="2">The sequence shown here is derived from an EMBL/GenBank/DDBJ whole genome shotgun (WGS) entry which is preliminary data.</text>
</comment>
<feature type="compositionally biased region" description="Basic and acidic residues" evidence="1">
    <location>
        <begin position="305"/>
        <end position="323"/>
    </location>
</feature>
<feature type="compositionally biased region" description="Polar residues" evidence="1">
    <location>
        <begin position="337"/>
        <end position="347"/>
    </location>
</feature>
<protein>
    <submittedName>
        <fullName evidence="2">Uncharacterized protein</fullName>
    </submittedName>
</protein>
<accession>A0A2A2KVQ3</accession>
<feature type="compositionally biased region" description="Low complexity" evidence="1">
    <location>
        <begin position="104"/>
        <end position="113"/>
    </location>
</feature>
<feature type="compositionally biased region" description="Basic and acidic residues" evidence="1">
    <location>
        <begin position="34"/>
        <end position="43"/>
    </location>
</feature>
<dbReference type="Proteomes" id="UP000218231">
    <property type="component" value="Unassembled WGS sequence"/>
</dbReference>
<feature type="region of interest" description="Disordered" evidence="1">
    <location>
        <begin position="14"/>
        <end position="43"/>
    </location>
</feature>
<gene>
    <name evidence="2" type="ORF">WR25_00878</name>
</gene>
<keyword evidence="3" id="KW-1185">Reference proteome</keyword>
<name>A0A2A2KVQ3_9BILA</name>
<dbReference type="EMBL" id="LIAE01007628">
    <property type="protein sequence ID" value="PAV77982.1"/>
    <property type="molecule type" value="Genomic_DNA"/>
</dbReference>
<feature type="region of interest" description="Disordered" evidence="1">
    <location>
        <begin position="104"/>
        <end position="215"/>
    </location>
</feature>
<proteinExistence type="predicted"/>
<dbReference type="AlphaFoldDB" id="A0A2A2KVQ3"/>
<evidence type="ECO:0000313" key="2">
    <source>
        <dbReference type="EMBL" id="PAV77982.1"/>
    </source>
</evidence>
<feature type="compositionally biased region" description="Basic and acidic residues" evidence="1">
    <location>
        <begin position="149"/>
        <end position="178"/>
    </location>
</feature>
<evidence type="ECO:0000313" key="3">
    <source>
        <dbReference type="Proteomes" id="UP000218231"/>
    </source>
</evidence>
<evidence type="ECO:0000256" key="1">
    <source>
        <dbReference type="SAM" id="MobiDB-lite"/>
    </source>
</evidence>
<feature type="compositionally biased region" description="Basic residues" evidence="1">
    <location>
        <begin position="201"/>
        <end position="214"/>
    </location>
</feature>